<evidence type="ECO:0000313" key="3">
    <source>
        <dbReference type="EMBL" id="CAB0039668.1"/>
    </source>
</evidence>
<dbReference type="Gene3D" id="2.170.140.10">
    <property type="entry name" value="Chitin binding domain"/>
    <property type="match status" value="1"/>
</dbReference>
<dbReference type="PANTHER" id="PTHR22933:SF42">
    <property type="entry name" value="FI18455P1-RELATED"/>
    <property type="match status" value="1"/>
</dbReference>
<reference evidence="3 4" key="1">
    <citation type="submission" date="2020-02" db="EMBL/GenBank/DDBJ databases">
        <authorList>
            <person name="Ferguson B K."/>
        </authorList>
    </citation>
    <scope>NUCLEOTIDE SEQUENCE [LARGE SCALE GENOMIC DNA]</scope>
</reference>
<sequence>MLGFLSKAVSVQRNNDFQRFTLFTRAREILIENSWRIALERGRQKSKVIHRNSFAVLDHSSRSPAVLELRAHPSQSATQRGGRRQLRSSEKGIGQTKHRWNSRQASIATTWRWRKRVSLPRSYCAARCIHASVYYNGMHARLFAELQGLRNNVPGEPGVDYPAYKRLPRTSFSCSGKDRGYYADEEAGCQVFHVCDSGHTSSFLCPIGSLFSQRLLTCDWWTKVPCSETKKHYFKLFQDYDSELEDRQKVQQTLSNHQDSDYQDQDREHNKIISIVSRQENNLNYENKYQTRGSLRSNEPVIVPMTDSPVIRIKTIDEDTEIRSKPKVSAQNARYRVRGSKYTTPKTTRYYTTTPSYYKTSSAESFKNPTESTVQNLNLSYSTEKYEENISTTKSNEYKEDMIGKESIGLVSSGTERKVEEVEQKLELETTTAVPTTLVADQEVAKSSTGENLIYATETPVAETTTVQYETEATTLPNLDERSVETTTSYTFPDNDDYFTGATEIPSSPDENSSFRINVQEFKTTLPSEVGSTESPLANENKATNASEQIADSHVESNAPFAVTLTLNDTEKQLEIQTPLDSQSLSKLISQRIEQPVDSSESEAVKPKQSEAESPAVTTQRSYLFTRTTPSSRASESIYNRKAPSRGRVNYRGRRPVSSSTTTTQAPQQYYAANDDYEEEDAAVAYQKANQNFNSRRGPVRNYQSNYSGQKYRTRGEQPRFASNYREPARDYENRDDERVEYQTNRQLPQQYLEEPPKVEPQRSVEFRRRRPQQARSNVRPNSDNYQNVNYQQNVEYQQREVPNYYEERNNYEKYGSRVSPSRNRKVNKFREVTEAPLIPIEQTNPYEINAGLQDKPSNVLYAMSQVANGDTSVPRTPSAKQNVKQRYRYQDSRQNYFDDRNMPLRESDFEAPIYNYEAFGRDASETDSYAQPPSYGLNDPQYQNFEAPPPISQAQVNYYDTAAPQKPSMMLHRVYQDIPEPDFNLYRIMKSRSYRKKLELIREHMNVDLDEDDEGPVTPSSYSPERINSLRYSNAESTLKSNSTESPANATFETEFIPALGFEIGSERGKQEYLEAVKKGLVEDTQPSDQYLKPPSGLVINVTDANDKATYNDAKDYNEDSHRFDYSEEDTSETK</sequence>
<dbReference type="InterPro" id="IPR002557">
    <property type="entry name" value="Chitin-bd_dom"/>
</dbReference>
<feature type="region of interest" description="Disordered" evidence="1">
    <location>
        <begin position="589"/>
        <end position="669"/>
    </location>
</feature>
<feature type="compositionally biased region" description="Polar residues" evidence="1">
    <location>
        <begin position="702"/>
        <end position="711"/>
    </location>
</feature>
<evidence type="ECO:0000313" key="4">
    <source>
        <dbReference type="Proteomes" id="UP000479190"/>
    </source>
</evidence>
<feature type="region of interest" description="Disordered" evidence="1">
    <location>
        <begin position="526"/>
        <end position="546"/>
    </location>
</feature>
<dbReference type="Pfam" id="PF01607">
    <property type="entry name" value="CBM_14"/>
    <property type="match status" value="1"/>
</dbReference>
<feature type="compositionally biased region" description="Basic and acidic residues" evidence="1">
    <location>
        <begin position="1114"/>
        <end position="1136"/>
    </location>
</feature>
<dbReference type="GO" id="GO:0008061">
    <property type="term" value="F:chitin binding"/>
    <property type="evidence" value="ECO:0007669"/>
    <property type="project" value="InterPro"/>
</dbReference>
<dbReference type="EMBL" id="CADCXV010000975">
    <property type="protein sequence ID" value="CAB0039668.1"/>
    <property type="molecule type" value="Genomic_DNA"/>
</dbReference>
<feature type="compositionally biased region" description="Polar residues" evidence="1">
    <location>
        <begin position="774"/>
        <end position="784"/>
    </location>
</feature>
<dbReference type="InterPro" id="IPR036508">
    <property type="entry name" value="Chitin-bd_dom_sf"/>
</dbReference>
<gene>
    <name evidence="3" type="ORF">TBRA_LOCUS11407</name>
</gene>
<accession>A0A6H5IUU6</accession>
<keyword evidence="4" id="KW-1185">Reference proteome</keyword>
<feature type="compositionally biased region" description="Polar residues" evidence="1">
    <location>
        <begin position="589"/>
        <end position="599"/>
    </location>
</feature>
<feature type="compositionally biased region" description="Basic and acidic residues" evidence="1">
    <location>
        <begin position="727"/>
        <end position="741"/>
    </location>
</feature>
<protein>
    <recommendedName>
        <fullName evidence="2">Chitin-binding type-2 domain-containing protein</fullName>
    </recommendedName>
</protein>
<evidence type="ECO:0000256" key="1">
    <source>
        <dbReference type="SAM" id="MobiDB-lite"/>
    </source>
</evidence>
<dbReference type="PANTHER" id="PTHR22933">
    <property type="entry name" value="FI18007P1-RELATED"/>
    <property type="match status" value="1"/>
</dbReference>
<dbReference type="OrthoDB" id="6514762at2759"/>
<dbReference type="SMART" id="SM00494">
    <property type="entry name" value="ChtBD2"/>
    <property type="match status" value="1"/>
</dbReference>
<evidence type="ECO:0000259" key="2">
    <source>
        <dbReference type="PROSITE" id="PS50940"/>
    </source>
</evidence>
<proteinExistence type="predicted"/>
<dbReference type="AlphaFoldDB" id="A0A6H5IUU6"/>
<organism evidence="3 4">
    <name type="scientific">Trichogramma brassicae</name>
    <dbReference type="NCBI Taxonomy" id="86971"/>
    <lineage>
        <taxon>Eukaryota</taxon>
        <taxon>Metazoa</taxon>
        <taxon>Ecdysozoa</taxon>
        <taxon>Arthropoda</taxon>
        <taxon>Hexapoda</taxon>
        <taxon>Insecta</taxon>
        <taxon>Pterygota</taxon>
        <taxon>Neoptera</taxon>
        <taxon>Endopterygota</taxon>
        <taxon>Hymenoptera</taxon>
        <taxon>Apocrita</taxon>
        <taxon>Proctotrupomorpha</taxon>
        <taxon>Chalcidoidea</taxon>
        <taxon>Trichogrammatidae</taxon>
        <taxon>Trichogramma</taxon>
    </lineage>
</organism>
<feature type="compositionally biased region" description="Basic and acidic residues" evidence="1">
    <location>
        <begin position="755"/>
        <end position="767"/>
    </location>
</feature>
<feature type="region of interest" description="Disordered" evidence="1">
    <location>
        <begin position="690"/>
        <end position="786"/>
    </location>
</feature>
<feature type="region of interest" description="Disordered" evidence="1">
    <location>
        <begin position="72"/>
        <end position="97"/>
    </location>
</feature>
<dbReference type="Proteomes" id="UP000479190">
    <property type="component" value="Unassembled WGS sequence"/>
</dbReference>
<dbReference type="InterPro" id="IPR052976">
    <property type="entry name" value="Scoloptoxin-like"/>
</dbReference>
<dbReference type="SUPFAM" id="SSF57625">
    <property type="entry name" value="Invertebrate chitin-binding proteins"/>
    <property type="match status" value="1"/>
</dbReference>
<dbReference type="PROSITE" id="PS50940">
    <property type="entry name" value="CHIT_BIND_II"/>
    <property type="match status" value="1"/>
</dbReference>
<feature type="compositionally biased region" description="Low complexity" evidence="1">
    <location>
        <begin position="658"/>
        <end position="669"/>
    </location>
</feature>
<feature type="compositionally biased region" description="Polar residues" evidence="1">
    <location>
        <begin position="616"/>
        <end position="638"/>
    </location>
</feature>
<name>A0A6H5IUU6_9HYME</name>
<feature type="compositionally biased region" description="Basic residues" evidence="1">
    <location>
        <begin position="643"/>
        <end position="655"/>
    </location>
</feature>
<feature type="domain" description="Chitin-binding type-2" evidence="2">
    <location>
        <begin position="171"/>
        <end position="228"/>
    </location>
</feature>
<dbReference type="GO" id="GO:0005576">
    <property type="term" value="C:extracellular region"/>
    <property type="evidence" value="ECO:0007669"/>
    <property type="project" value="InterPro"/>
</dbReference>
<feature type="region of interest" description="Disordered" evidence="1">
    <location>
        <begin position="1113"/>
        <end position="1136"/>
    </location>
</feature>